<dbReference type="OrthoDB" id="5958745at2759"/>
<sequence>MANSVYRIDPDGLGGFDVPCDMNNTPGRGWTIFQRRVDGSEDFYRNWADYKTGFGNLSGEFWLGLDKIHRLSASGQNVLRVDLESFDNETAYAVYESFSVGNGSKAYILKVYNYS</sequence>
<gene>
    <name evidence="1" type="ORF">PACLA_8A009720</name>
</gene>
<protein>
    <submittedName>
        <fullName evidence="1">Uncharacterized protein</fullName>
    </submittedName>
</protein>
<dbReference type="Pfam" id="PF00147">
    <property type="entry name" value="Fibrinogen_C"/>
    <property type="match status" value="1"/>
</dbReference>
<dbReference type="SUPFAM" id="SSF56496">
    <property type="entry name" value="Fibrinogen C-terminal domain-like"/>
    <property type="match status" value="1"/>
</dbReference>
<dbReference type="EMBL" id="CACRXK020004890">
    <property type="protein sequence ID" value="CAB4004379.1"/>
    <property type="molecule type" value="Genomic_DNA"/>
</dbReference>
<proteinExistence type="predicted"/>
<dbReference type="SMART" id="SM00186">
    <property type="entry name" value="FBG"/>
    <property type="match status" value="1"/>
</dbReference>
<dbReference type="InterPro" id="IPR050373">
    <property type="entry name" value="Fibrinogen_C-term_domain"/>
</dbReference>
<dbReference type="Proteomes" id="UP001152795">
    <property type="component" value="Unassembled WGS sequence"/>
</dbReference>
<dbReference type="AlphaFoldDB" id="A0A6S7HJ99"/>
<dbReference type="GO" id="GO:0005615">
    <property type="term" value="C:extracellular space"/>
    <property type="evidence" value="ECO:0007669"/>
    <property type="project" value="TreeGrafter"/>
</dbReference>
<feature type="non-terminal residue" evidence="1">
    <location>
        <position position="115"/>
    </location>
</feature>
<keyword evidence="2" id="KW-1185">Reference proteome</keyword>
<reference evidence="1" key="1">
    <citation type="submission" date="2020-04" db="EMBL/GenBank/DDBJ databases">
        <authorList>
            <person name="Alioto T."/>
            <person name="Alioto T."/>
            <person name="Gomez Garrido J."/>
        </authorList>
    </citation>
    <scope>NUCLEOTIDE SEQUENCE</scope>
    <source>
        <strain evidence="1">A484AB</strain>
    </source>
</reference>
<dbReference type="PROSITE" id="PS51406">
    <property type="entry name" value="FIBRINOGEN_C_2"/>
    <property type="match status" value="1"/>
</dbReference>
<comment type="caution">
    <text evidence="1">The sequence shown here is derived from an EMBL/GenBank/DDBJ whole genome shotgun (WGS) entry which is preliminary data.</text>
</comment>
<dbReference type="InterPro" id="IPR036056">
    <property type="entry name" value="Fibrinogen-like_C"/>
</dbReference>
<accession>A0A6S7HJ99</accession>
<organism evidence="1 2">
    <name type="scientific">Paramuricea clavata</name>
    <name type="common">Red gorgonian</name>
    <name type="synonym">Violescent sea-whip</name>
    <dbReference type="NCBI Taxonomy" id="317549"/>
    <lineage>
        <taxon>Eukaryota</taxon>
        <taxon>Metazoa</taxon>
        <taxon>Cnidaria</taxon>
        <taxon>Anthozoa</taxon>
        <taxon>Octocorallia</taxon>
        <taxon>Malacalcyonacea</taxon>
        <taxon>Plexauridae</taxon>
        <taxon>Paramuricea</taxon>
    </lineage>
</organism>
<dbReference type="InterPro" id="IPR002181">
    <property type="entry name" value="Fibrinogen_a/b/g_C_dom"/>
</dbReference>
<dbReference type="Gene3D" id="3.90.215.10">
    <property type="entry name" value="Gamma Fibrinogen, chain A, domain 1"/>
    <property type="match status" value="1"/>
</dbReference>
<name>A0A6S7HJ99_PARCT</name>
<dbReference type="PANTHER" id="PTHR19143">
    <property type="entry name" value="FIBRINOGEN/TENASCIN/ANGIOPOEITIN"/>
    <property type="match status" value="1"/>
</dbReference>
<evidence type="ECO:0000313" key="2">
    <source>
        <dbReference type="Proteomes" id="UP001152795"/>
    </source>
</evidence>
<evidence type="ECO:0000313" key="1">
    <source>
        <dbReference type="EMBL" id="CAB4004379.1"/>
    </source>
</evidence>
<dbReference type="InterPro" id="IPR014716">
    <property type="entry name" value="Fibrinogen_a/b/g_C_1"/>
</dbReference>